<dbReference type="InterPro" id="IPR012336">
    <property type="entry name" value="Thioredoxin-like_fold"/>
</dbReference>
<sequence>MDVKIIATKECTHRPNLEHELQQLGVEYELIFVEDAPDVVKQFNIRHSPNLVLDEEVVFRSQPSEEELKAALGLTK</sequence>
<dbReference type="OrthoDB" id="8564041at2"/>
<organism evidence="2 3">
    <name type="scientific">Thiohalophilus thiocyanatoxydans</name>
    <dbReference type="NCBI Taxonomy" id="381308"/>
    <lineage>
        <taxon>Bacteria</taxon>
        <taxon>Pseudomonadati</taxon>
        <taxon>Pseudomonadota</taxon>
        <taxon>Gammaproteobacteria</taxon>
        <taxon>Thiohalomonadales</taxon>
        <taxon>Thiohalophilaceae</taxon>
        <taxon>Thiohalophilus</taxon>
    </lineage>
</organism>
<evidence type="ECO:0000313" key="3">
    <source>
        <dbReference type="Proteomes" id="UP000294914"/>
    </source>
</evidence>
<dbReference type="Proteomes" id="UP000294914">
    <property type="component" value="Unassembled WGS sequence"/>
</dbReference>
<dbReference type="Pfam" id="PF13192">
    <property type="entry name" value="Thioredoxin_3"/>
    <property type="match status" value="1"/>
</dbReference>
<dbReference type="Gene3D" id="3.40.30.10">
    <property type="entry name" value="Glutaredoxin"/>
    <property type="match status" value="1"/>
</dbReference>
<gene>
    <name evidence="2" type="ORF">EDC23_1263</name>
</gene>
<feature type="domain" description="Thioredoxin-like fold" evidence="1">
    <location>
        <begin position="1"/>
        <end position="71"/>
    </location>
</feature>
<name>A0A4R8IYG3_9GAMM</name>
<dbReference type="EMBL" id="SOQX01000002">
    <property type="protein sequence ID" value="TDY02879.1"/>
    <property type="molecule type" value="Genomic_DNA"/>
</dbReference>
<dbReference type="InterPro" id="IPR036249">
    <property type="entry name" value="Thioredoxin-like_sf"/>
</dbReference>
<evidence type="ECO:0000259" key="1">
    <source>
        <dbReference type="Pfam" id="PF13192"/>
    </source>
</evidence>
<accession>A0A4R8IYG3</accession>
<evidence type="ECO:0000313" key="2">
    <source>
        <dbReference type="EMBL" id="TDY02879.1"/>
    </source>
</evidence>
<reference evidence="2 3" key="1">
    <citation type="submission" date="2019-03" db="EMBL/GenBank/DDBJ databases">
        <title>Genomic Encyclopedia of Type Strains, Phase IV (KMG-IV): sequencing the most valuable type-strain genomes for metagenomic binning, comparative biology and taxonomic classification.</title>
        <authorList>
            <person name="Goeker M."/>
        </authorList>
    </citation>
    <scope>NUCLEOTIDE SEQUENCE [LARGE SCALE GENOMIC DNA]</scope>
    <source>
        <strain evidence="2 3">DSM 16326</strain>
    </source>
</reference>
<comment type="caution">
    <text evidence="2">The sequence shown here is derived from an EMBL/GenBank/DDBJ whole genome shotgun (WGS) entry which is preliminary data.</text>
</comment>
<dbReference type="SUPFAM" id="SSF52833">
    <property type="entry name" value="Thioredoxin-like"/>
    <property type="match status" value="1"/>
</dbReference>
<dbReference type="AlphaFoldDB" id="A0A4R8IYG3"/>
<dbReference type="RefSeq" id="WP_134082143.1">
    <property type="nucleotide sequence ID" value="NZ_SOQX01000002.1"/>
</dbReference>
<keyword evidence="3" id="KW-1185">Reference proteome</keyword>
<proteinExistence type="predicted"/>
<protein>
    <submittedName>
        <fullName evidence="2">Thioredoxin-like protein</fullName>
    </submittedName>
</protein>